<dbReference type="EMBL" id="JAAOXG010000027">
    <property type="protein sequence ID" value="NNJ30943.1"/>
    <property type="molecule type" value="Genomic_DNA"/>
</dbReference>
<comment type="similarity">
    <text evidence="4">Belongs to the alanine racemase family.</text>
</comment>
<dbReference type="Proteomes" id="UP000539052">
    <property type="component" value="Unassembled WGS sequence"/>
</dbReference>
<dbReference type="NCBIfam" id="NF033131">
    <property type="entry name" value="vanT-G-Cterm"/>
    <property type="match status" value="1"/>
</dbReference>
<dbReference type="SUPFAM" id="SSF51419">
    <property type="entry name" value="PLP-binding barrel"/>
    <property type="match status" value="1"/>
</dbReference>
<organism evidence="7 8">
    <name type="scientific">Lacrimispora defluvii</name>
    <dbReference type="NCBI Taxonomy" id="2719233"/>
    <lineage>
        <taxon>Bacteria</taxon>
        <taxon>Bacillati</taxon>
        <taxon>Bacillota</taxon>
        <taxon>Clostridia</taxon>
        <taxon>Lachnospirales</taxon>
        <taxon>Lachnospiraceae</taxon>
        <taxon>Lacrimispora</taxon>
    </lineage>
</organism>
<feature type="modified residue" description="N6-(pyridoxal phosphate)lysine" evidence="4">
    <location>
        <position position="379"/>
    </location>
</feature>
<feature type="transmembrane region" description="Helical" evidence="5">
    <location>
        <begin position="308"/>
        <end position="329"/>
    </location>
</feature>
<dbReference type="PRINTS" id="PR00992">
    <property type="entry name" value="ALARACEMASE"/>
</dbReference>
<feature type="transmembrane region" description="Helical" evidence="5">
    <location>
        <begin position="145"/>
        <end position="166"/>
    </location>
</feature>
<dbReference type="InterPro" id="IPR000821">
    <property type="entry name" value="Ala_racemase"/>
</dbReference>
<gene>
    <name evidence="7" type="primary">vanT</name>
    <name evidence="7" type="ORF">G9470_14220</name>
</gene>
<feature type="active site" description="Proton acceptor; specific for D-alanine" evidence="4">
    <location>
        <position position="379"/>
    </location>
</feature>
<dbReference type="RefSeq" id="WP_170822127.1">
    <property type="nucleotide sequence ID" value="NZ_JAAOXG010000027.1"/>
</dbReference>
<keyword evidence="8" id="KW-1185">Reference proteome</keyword>
<keyword evidence="3 4" id="KW-0413">Isomerase</keyword>
<dbReference type="HAMAP" id="MF_01201">
    <property type="entry name" value="Ala_racemase"/>
    <property type="match status" value="1"/>
</dbReference>
<feature type="transmembrane region" description="Helical" evidence="5">
    <location>
        <begin position="12"/>
        <end position="31"/>
    </location>
</feature>
<feature type="binding site" evidence="4">
    <location>
        <position position="473"/>
    </location>
    <ligand>
        <name>substrate</name>
    </ligand>
</feature>
<feature type="transmembrane region" description="Helical" evidence="5">
    <location>
        <begin position="186"/>
        <end position="205"/>
    </location>
</feature>
<feature type="transmembrane region" description="Helical" evidence="5">
    <location>
        <begin position="78"/>
        <end position="99"/>
    </location>
</feature>
<dbReference type="PANTHER" id="PTHR30511">
    <property type="entry name" value="ALANINE RACEMASE"/>
    <property type="match status" value="1"/>
</dbReference>
<dbReference type="InterPro" id="IPR020622">
    <property type="entry name" value="Ala_racemase_pyridoxalP-BS"/>
</dbReference>
<keyword evidence="2 4" id="KW-0663">Pyridoxal phosphate</keyword>
<dbReference type="Pfam" id="PF00842">
    <property type="entry name" value="Ala_racemase_C"/>
    <property type="match status" value="1"/>
</dbReference>
<dbReference type="InterPro" id="IPR002656">
    <property type="entry name" value="Acyl_transf_3_dom"/>
</dbReference>
<evidence type="ECO:0000256" key="2">
    <source>
        <dbReference type="ARBA" id="ARBA00022898"/>
    </source>
</evidence>
<feature type="transmembrane region" description="Helical" evidence="5">
    <location>
        <begin position="245"/>
        <end position="263"/>
    </location>
</feature>
<keyword evidence="5" id="KW-0472">Membrane</keyword>
<evidence type="ECO:0000256" key="4">
    <source>
        <dbReference type="HAMAP-Rule" id="MF_01201"/>
    </source>
</evidence>
<evidence type="ECO:0000313" key="7">
    <source>
        <dbReference type="EMBL" id="NNJ30943.1"/>
    </source>
</evidence>
<dbReference type="InterPro" id="IPR011079">
    <property type="entry name" value="Ala_racemase_C"/>
</dbReference>
<protein>
    <recommendedName>
        <fullName evidence="4">Alanine racemase</fullName>
        <ecNumber evidence="4">5.1.1.1</ecNumber>
    </recommendedName>
</protein>
<dbReference type="EC" id="5.1.1.1" evidence="4"/>
<dbReference type="InterPro" id="IPR001608">
    <property type="entry name" value="Ala_racemase_N"/>
</dbReference>
<evidence type="ECO:0000256" key="1">
    <source>
        <dbReference type="ARBA" id="ARBA00001933"/>
    </source>
</evidence>
<evidence type="ECO:0000313" key="8">
    <source>
        <dbReference type="Proteomes" id="UP000539052"/>
    </source>
</evidence>
<evidence type="ECO:0000259" key="6">
    <source>
        <dbReference type="SMART" id="SM01005"/>
    </source>
</evidence>
<comment type="pathway">
    <text evidence="4">Amino-acid biosynthesis; D-alanine biosynthesis; D-alanine from L-alanine: step 1/1.</text>
</comment>
<reference evidence="7 8" key="1">
    <citation type="submission" date="2020-03" db="EMBL/GenBank/DDBJ databases">
        <title>Genome Sequence of industrial isolate, B5A.</title>
        <authorList>
            <person name="Sharma S."/>
            <person name="Patil P.B."/>
            <person name="Korpole S."/>
        </authorList>
    </citation>
    <scope>NUCLEOTIDE SEQUENCE [LARGE SCALE GENOMIC DNA]</scope>
    <source>
        <strain evidence="7 8">PI-S10-B5A</strain>
    </source>
</reference>
<feature type="transmembrane region" description="Helical" evidence="5">
    <location>
        <begin position="119"/>
        <end position="138"/>
    </location>
</feature>
<feature type="domain" description="Alanine racemase C-terminal" evidence="6">
    <location>
        <begin position="585"/>
        <end position="714"/>
    </location>
</feature>
<keyword evidence="5" id="KW-1133">Transmembrane helix</keyword>
<dbReference type="InterPro" id="IPR009006">
    <property type="entry name" value="Ala_racemase/Decarboxylase_C"/>
</dbReference>
<proteinExistence type="inferred from homology"/>
<dbReference type="Gene3D" id="2.40.37.10">
    <property type="entry name" value="Lyase, Ornithine Decarboxylase, Chain A, domain 1"/>
    <property type="match status" value="1"/>
</dbReference>
<accession>A0ABX1VR87</accession>
<dbReference type="Pfam" id="PF01168">
    <property type="entry name" value="Ala_racemase_N"/>
    <property type="match status" value="1"/>
</dbReference>
<dbReference type="InterPro" id="IPR029066">
    <property type="entry name" value="PLP-binding_barrel"/>
</dbReference>
<dbReference type="PANTHER" id="PTHR30511:SF0">
    <property type="entry name" value="ALANINE RACEMASE, CATABOLIC-RELATED"/>
    <property type="match status" value="1"/>
</dbReference>
<comment type="caution">
    <text evidence="7">The sequence shown here is derived from an EMBL/GenBank/DDBJ whole genome shotgun (WGS) entry which is preliminary data.</text>
</comment>
<evidence type="ECO:0000256" key="3">
    <source>
        <dbReference type="ARBA" id="ARBA00023235"/>
    </source>
</evidence>
<dbReference type="SMART" id="SM01005">
    <property type="entry name" value="Ala_racemase_C"/>
    <property type="match status" value="1"/>
</dbReference>
<keyword evidence="5" id="KW-0812">Transmembrane</keyword>
<feature type="transmembrane region" description="Helical" evidence="5">
    <location>
        <begin position="43"/>
        <end position="66"/>
    </location>
</feature>
<evidence type="ECO:0000256" key="5">
    <source>
        <dbReference type="SAM" id="Phobius"/>
    </source>
</evidence>
<feature type="transmembrane region" description="Helical" evidence="5">
    <location>
        <begin position="275"/>
        <end position="296"/>
    </location>
</feature>
<dbReference type="PROSITE" id="PS00395">
    <property type="entry name" value="ALANINE_RACEMASE"/>
    <property type="match status" value="1"/>
</dbReference>
<name>A0ABX1VR87_9FIRM</name>
<comment type="cofactor">
    <cofactor evidence="1 4">
        <name>pyridoxal 5'-phosphate</name>
        <dbReference type="ChEBI" id="CHEBI:597326"/>
    </cofactor>
</comment>
<comment type="catalytic activity">
    <reaction evidence="4">
        <text>L-alanine = D-alanine</text>
        <dbReference type="Rhea" id="RHEA:20249"/>
        <dbReference type="ChEBI" id="CHEBI:57416"/>
        <dbReference type="ChEBI" id="CHEBI:57972"/>
        <dbReference type="EC" id="5.1.1.1"/>
    </reaction>
</comment>
<dbReference type="SUPFAM" id="SSF50621">
    <property type="entry name" value="Alanine racemase C-terminal domain-like"/>
    <property type="match status" value="1"/>
</dbReference>
<feature type="binding site" evidence="4">
    <location>
        <position position="655"/>
    </location>
    <ligand>
        <name>substrate</name>
    </ligand>
</feature>
<comment type="function">
    <text evidence="4">Catalyzes the interconversion of L-alanine and D-alanine. May also act on other amino acids.</text>
</comment>
<feature type="transmembrane region" description="Helical" evidence="5">
    <location>
        <begin position="217"/>
        <end position="239"/>
    </location>
</feature>
<feature type="active site" description="Proton acceptor; specific for L-alanine" evidence="4">
    <location>
        <position position="606"/>
    </location>
</feature>
<dbReference type="Pfam" id="PF01757">
    <property type="entry name" value="Acyl_transf_3"/>
    <property type="match status" value="1"/>
</dbReference>
<dbReference type="NCBIfam" id="TIGR00492">
    <property type="entry name" value="alr"/>
    <property type="match status" value="1"/>
</dbReference>
<sequence>MNHTKYYKGIDIFRVVAAFLIIAIHTAPLSSYSETGDFIFTRIISRVAVPFFLMSSGFFLISRYNYNDDRLRTFVKKTVLIYAVSIAIYIPINIYNGYFAMDYLLPNIIKDLLFDGTLYHLWYLPSSVIGAMLAWFIVKKTGFKKALMITLAFYVIGLFGDSYYGISEKLPLLKAFYGYVFQVSGYTRNGVFFAPVFFVLGGMIADQTIHTSLQKSLMGLLVSVLLLVSEGILLNRLGVQRHDSMYILLLPCMYFLFHTLTFWKGHQRAFLRTATLVIYIIHPMMIVVIRMCAKLLGLQTLLVENSVVHYLAVSFTSTAFAVLSVLAFYKVKNSNTKTKASVINKERAWIEIDLNNLSHNVKVLRKAMPEGCELMAVVKADAYGHGSFEVSAAVSRMGVKSFAVAAIDEGIALRRYGIEGEILILGYTNPARARELYKYNLTQTLISFEYAGFLANQGYKIKTHIKVDTGMHRLGFAASDVDDILKVLRDKKIYVCGIFTHLCVSDSLKAEDVSFTKMQISSFYQLLERIRMAGIEPPPIHIQSSYGLLNYPELKCDYVRAGIALYGVLSSPHDNPHLHLDLRPVLSLKSQVILMRAVRSGDSVGYGRSYVAKRDSLIAILSIGYADGVPRNLSSENGEVLIGGHTVPIVGRICMDQLAVDVTDIPDVAVGMTATLIGTDNSNSLSAAMVADKAGTITNELLSRMGTRIIHSIT</sequence>
<dbReference type="Gene3D" id="3.20.20.10">
    <property type="entry name" value="Alanine racemase"/>
    <property type="match status" value="1"/>
</dbReference>